<dbReference type="EMBL" id="JACEFO010001625">
    <property type="protein sequence ID" value="KAF8729162.1"/>
    <property type="molecule type" value="Genomic_DNA"/>
</dbReference>
<proteinExistence type="predicted"/>
<dbReference type="Proteomes" id="UP000636709">
    <property type="component" value="Unassembled WGS sequence"/>
</dbReference>
<protein>
    <submittedName>
        <fullName evidence="1">Uncharacterized protein</fullName>
    </submittedName>
</protein>
<sequence length="11" mass="1292">MLWPSQFAQQG</sequence>
<accession>A0A835KIK0</accession>
<gene>
    <name evidence="2" type="ORF">HU200_012496</name>
    <name evidence="1" type="ORF">HU200_017745</name>
</gene>
<keyword evidence="3" id="KW-1185">Reference proteome</keyword>
<name>A0A835KIK0_9POAL</name>
<evidence type="ECO:0000313" key="3">
    <source>
        <dbReference type="Proteomes" id="UP000636709"/>
    </source>
</evidence>
<evidence type="ECO:0000313" key="2">
    <source>
        <dbReference type="EMBL" id="KAF8750241.1"/>
    </source>
</evidence>
<dbReference type="EMBL" id="JACEFO010001013">
    <property type="protein sequence ID" value="KAF8750241.1"/>
    <property type="molecule type" value="Genomic_DNA"/>
</dbReference>
<evidence type="ECO:0000313" key="1">
    <source>
        <dbReference type="EMBL" id="KAF8729162.1"/>
    </source>
</evidence>
<comment type="caution">
    <text evidence="1">The sequence shown here is derived from an EMBL/GenBank/DDBJ whole genome shotgun (WGS) entry which is preliminary data.</text>
</comment>
<reference evidence="1" key="1">
    <citation type="submission" date="2020-07" db="EMBL/GenBank/DDBJ databases">
        <title>Genome sequence and genetic diversity analysis of an under-domesticated orphan crop, white fonio (Digitaria exilis).</title>
        <authorList>
            <person name="Bennetzen J.L."/>
            <person name="Chen S."/>
            <person name="Ma X."/>
            <person name="Wang X."/>
            <person name="Yssel A.E.J."/>
            <person name="Chaluvadi S.R."/>
            <person name="Johnson M."/>
            <person name="Gangashetty P."/>
            <person name="Hamidou F."/>
            <person name="Sanogo M.D."/>
            <person name="Zwaenepoel A."/>
            <person name="Wallace J."/>
            <person name="Van De Peer Y."/>
            <person name="Van Deynze A."/>
        </authorList>
    </citation>
    <scope>NUCLEOTIDE SEQUENCE</scope>
    <source>
        <tissue evidence="1">Leaves</tissue>
    </source>
</reference>
<organism evidence="1 3">
    <name type="scientific">Digitaria exilis</name>
    <dbReference type="NCBI Taxonomy" id="1010633"/>
    <lineage>
        <taxon>Eukaryota</taxon>
        <taxon>Viridiplantae</taxon>
        <taxon>Streptophyta</taxon>
        <taxon>Embryophyta</taxon>
        <taxon>Tracheophyta</taxon>
        <taxon>Spermatophyta</taxon>
        <taxon>Magnoliopsida</taxon>
        <taxon>Liliopsida</taxon>
        <taxon>Poales</taxon>
        <taxon>Poaceae</taxon>
        <taxon>PACMAD clade</taxon>
        <taxon>Panicoideae</taxon>
        <taxon>Panicodae</taxon>
        <taxon>Paniceae</taxon>
        <taxon>Anthephorinae</taxon>
        <taxon>Digitaria</taxon>
    </lineage>
</organism>